<name>A0A7T3FY58_9EURY</name>
<feature type="region of interest" description="Disordered" evidence="1">
    <location>
        <begin position="1"/>
        <end position="20"/>
    </location>
</feature>
<feature type="domain" description="Glycosyltransferase subfamily 4-like N-terminal" evidence="3">
    <location>
        <begin position="52"/>
        <end position="215"/>
    </location>
</feature>
<keyword evidence="5" id="KW-1185">Reference proteome</keyword>
<dbReference type="EMBL" id="CP065856">
    <property type="protein sequence ID" value="QPV62846.1"/>
    <property type="molecule type" value="Genomic_DNA"/>
</dbReference>
<dbReference type="PANTHER" id="PTHR45947">
    <property type="entry name" value="SULFOQUINOVOSYL TRANSFERASE SQD2"/>
    <property type="match status" value="1"/>
</dbReference>
<dbReference type="GeneID" id="60590695"/>
<evidence type="ECO:0000259" key="3">
    <source>
        <dbReference type="Pfam" id="PF13439"/>
    </source>
</evidence>
<dbReference type="OrthoDB" id="132546at2157"/>
<dbReference type="RefSeq" id="WP_198061644.1">
    <property type="nucleotide sequence ID" value="NZ_CP065856.1"/>
</dbReference>
<dbReference type="GO" id="GO:0016757">
    <property type="term" value="F:glycosyltransferase activity"/>
    <property type="evidence" value="ECO:0007669"/>
    <property type="project" value="InterPro"/>
</dbReference>
<organism evidence="4 5">
    <name type="scientific">Halosimplex litoreum</name>
    <dbReference type="NCBI Taxonomy" id="1198301"/>
    <lineage>
        <taxon>Archaea</taxon>
        <taxon>Methanobacteriati</taxon>
        <taxon>Methanobacteriota</taxon>
        <taxon>Stenosarchaea group</taxon>
        <taxon>Halobacteria</taxon>
        <taxon>Halobacteriales</taxon>
        <taxon>Haloarculaceae</taxon>
        <taxon>Halosimplex</taxon>
    </lineage>
</organism>
<evidence type="ECO:0000256" key="1">
    <source>
        <dbReference type="SAM" id="MobiDB-lite"/>
    </source>
</evidence>
<dbReference type="CDD" id="cd03801">
    <property type="entry name" value="GT4_PimA-like"/>
    <property type="match status" value="1"/>
</dbReference>
<dbReference type="AlphaFoldDB" id="A0A7T3FY58"/>
<gene>
    <name evidence="4" type="ORF">I7X12_19340</name>
</gene>
<dbReference type="InterPro" id="IPR028098">
    <property type="entry name" value="Glyco_trans_4-like_N"/>
</dbReference>
<dbReference type="Pfam" id="PF13439">
    <property type="entry name" value="Glyco_transf_4"/>
    <property type="match status" value="1"/>
</dbReference>
<dbReference type="InterPro" id="IPR001296">
    <property type="entry name" value="Glyco_trans_1"/>
</dbReference>
<sequence>MSGIFTSEGTTSGTDADAPASDAPYRVLGCAVEHPNHVFPVRTPFNHRSFDALHRAGVGLDVVSPTPFAPPVGPYSEYRHVPETERWGSYRVHYPRFLYALPKRYLYQVSGDSAQKRVTRYVEETFETPHDVVQVCGLYLDGYAMLPYCRRHDVPMVAISHAGDLKNFDRFNEGVRERIRETIDYCSAVLTVSDELAGIARQFAPAERVRTLPIGENPDLYPTERRAAVRRELGFDSETEVLLYVGRFEKEKGVRELAAALDALDRDDVAVAAVGHGGALRWWFLDRLGELRHSAHAYWELDPIALRRLFVAADLLVHPSHDEARPTVIYEAMAAKLPVLASNVGGIPEMVVDGETGVLVPPYDPDALRASMAELLDEPERLRAMGEAGHRRLLDQEWTWSAHAEKLSAVHREVMRE</sequence>
<evidence type="ECO:0000313" key="4">
    <source>
        <dbReference type="EMBL" id="QPV62846.1"/>
    </source>
</evidence>
<evidence type="ECO:0000259" key="2">
    <source>
        <dbReference type="Pfam" id="PF00534"/>
    </source>
</evidence>
<protein>
    <submittedName>
        <fullName evidence="4">Glycosyltransferase family 4 protein</fullName>
    </submittedName>
</protein>
<proteinExistence type="predicted"/>
<dbReference type="Gene3D" id="3.40.50.2000">
    <property type="entry name" value="Glycogen Phosphorylase B"/>
    <property type="match status" value="2"/>
</dbReference>
<dbReference type="Pfam" id="PF00534">
    <property type="entry name" value="Glycos_transf_1"/>
    <property type="match status" value="1"/>
</dbReference>
<reference evidence="4 5" key="1">
    <citation type="submission" date="2020-12" db="EMBL/GenBank/DDBJ databases">
        <title>Halosimplex halophilum sp. nov. and Halosimplex salinum sp. nov., two new members of the genus Halosimplex.</title>
        <authorList>
            <person name="Cui H.L."/>
        </authorList>
    </citation>
    <scope>NUCLEOTIDE SEQUENCE [LARGE SCALE GENOMIC DNA]</scope>
    <source>
        <strain evidence="4 5">YGH94</strain>
    </source>
</reference>
<dbReference type="SUPFAM" id="SSF53756">
    <property type="entry name" value="UDP-Glycosyltransferase/glycogen phosphorylase"/>
    <property type="match status" value="1"/>
</dbReference>
<keyword evidence="4" id="KW-0808">Transferase</keyword>
<accession>A0A7T3FY58</accession>
<evidence type="ECO:0000313" key="5">
    <source>
        <dbReference type="Proteomes" id="UP000595001"/>
    </source>
</evidence>
<dbReference type="Proteomes" id="UP000595001">
    <property type="component" value="Chromosome"/>
</dbReference>
<feature type="domain" description="Glycosyl transferase family 1" evidence="2">
    <location>
        <begin position="228"/>
        <end position="391"/>
    </location>
</feature>
<dbReference type="KEGG" id="hlt:I7X12_19340"/>
<dbReference type="InterPro" id="IPR050194">
    <property type="entry name" value="Glycosyltransferase_grp1"/>
</dbReference>
<feature type="compositionally biased region" description="Polar residues" evidence="1">
    <location>
        <begin position="1"/>
        <end position="14"/>
    </location>
</feature>
<dbReference type="PANTHER" id="PTHR45947:SF3">
    <property type="entry name" value="SULFOQUINOVOSYL TRANSFERASE SQD2"/>
    <property type="match status" value="1"/>
</dbReference>